<reference evidence="1" key="1">
    <citation type="submission" date="2021-01" db="EMBL/GenBank/DDBJ databases">
        <title>Characterization of Corynebacterium spp. from penguins.</title>
        <authorList>
            <person name="Svec P."/>
        </authorList>
    </citation>
    <scope>NUCLEOTIDE SEQUENCE</scope>
    <source>
        <strain evidence="1">CCM 8835</strain>
    </source>
</reference>
<organism evidence="1 2">
    <name type="scientific">Corynebacterium antarcticum</name>
    <dbReference type="NCBI Taxonomy" id="2800405"/>
    <lineage>
        <taxon>Bacteria</taxon>
        <taxon>Bacillati</taxon>
        <taxon>Actinomycetota</taxon>
        <taxon>Actinomycetes</taxon>
        <taxon>Mycobacteriales</taxon>
        <taxon>Corynebacteriaceae</taxon>
        <taxon>Corynebacterium</taxon>
    </lineage>
</organism>
<dbReference type="RefSeq" id="WP_200259738.1">
    <property type="nucleotide sequence ID" value="NZ_JAENIP020000003.1"/>
</dbReference>
<sequence length="169" mass="19244">MTGLLWHTVGDRRIKERPAELLVLPDAVDTVRLTDLLTVDQINRPIRVCRVEIRYEVPEHKAHPWEVVPHPMLARIVGVIVGASLHSSEVAVLRRRDMPPEKLSFEVTVQASRDSKGVKSPESTQGGVRRRWVWIWCCYYASNGRRAWKARRERSSAHDAGLGLIPAGW</sequence>
<keyword evidence="2" id="KW-1185">Reference proteome</keyword>
<evidence type="ECO:0000313" key="2">
    <source>
        <dbReference type="Proteomes" id="UP000650005"/>
    </source>
</evidence>
<name>A0ABS1FMI4_9CORY</name>
<proteinExistence type="predicted"/>
<evidence type="ECO:0000313" key="1">
    <source>
        <dbReference type="EMBL" id="MBK1844644.1"/>
    </source>
</evidence>
<dbReference type="Proteomes" id="UP000650005">
    <property type="component" value="Unassembled WGS sequence"/>
</dbReference>
<accession>A0ABS1FMI4</accession>
<protein>
    <submittedName>
        <fullName evidence="1">Uncharacterized protein</fullName>
    </submittedName>
</protein>
<dbReference type="EMBL" id="JAENIP010000014">
    <property type="protein sequence ID" value="MBK1844644.1"/>
    <property type="molecule type" value="Genomic_DNA"/>
</dbReference>
<comment type="caution">
    <text evidence="1">The sequence shown here is derived from an EMBL/GenBank/DDBJ whole genome shotgun (WGS) entry which is preliminary data.</text>
</comment>
<gene>
    <name evidence="1" type="ORF">JIM95_08650</name>
</gene>